<evidence type="ECO:0000256" key="3">
    <source>
        <dbReference type="PROSITE-ProRule" id="PRU00335"/>
    </source>
</evidence>
<organism evidence="5 6">
    <name type="scientific">Pontibacterium sinense</name>
    <dbReference type="NCBI Taxonomy" id="2781979"/>
    <lineage>
        <taxon>Bacteria</taxon>
        <taxon>Pseudomonadati</taxon>
        <taxon>Pseudomonadota</taxon>
        <taxon>Gammaproteobacteria</taxon>
        <taxon>Oceanospirillales</taxon>
        <taxon>Oceanospirillaceae</taxon>
        <taxon>Pontibacterium</taxon>
    </lineage>
</organism>
<sequence>MCAVQLQVRPGTAAFSKGQERVLKILQSAQELMIAGGYHNLTLRKVAAGAGISVGNLNYYYSNKQDLLRDLLDKVIESYVWEFDQVLQSAGESPEDQFVAIVKFIIEDIGTQETTHFFPELWALANHDEYAADRMDALYIKARAVLNHLIAILNPALTESSREQVALFVSASMEGLTPFAGFGKPWATQRPEITNIAAIGFLHLVTSITNESIQGGLSTPKSR</sequence>
<keyword evidence="1" id="KW-0678">Repressor</keyword>
<keyword evidence="2 3" id="KW-0238">DNA-binding</keyword>
<dbReference type="InterPro" id="IPR039538">
    <property type="entry name" value="BetI_C"/>
</dbReference>
<comment type="caution">
    <text evidence="5">The sequence shown here is derived from an EMBL/GenBank/DDBJ whole genome shotgun (WGS) entry which is preliminary data.</text>
</comment>
<dbReference type="PROSITE" id="PS50977">
    <property type="entry name" value="HTH_TETR_2"/>
    <property type="match status" value="1"/>
</dbReference>
<evidence type="ECO:0000313" key="5">
    <source>
        <dbReference type="EMBL" id="MBE9397178.1"/>
    </source>
</evidence>
<dbReference type="GO" id="GO:0003700">
    <property type="term" value="F:DNA-binding transcription factor activity"/>
    <property type="evidence" value="ECO:0007669"/>
    <property type="project" value="TreeGrafter"/>
</dbReference>
<evidence type="ECO:0000313" key="6">
    <source>
        <dbReference type="Proteomes" id="UP000640333"/>
    </source>
</evidence>
<dbReference type="Gene3D" id="1.10.357.10">
    <property type="entry name" value="Tetracycline Repressor, domain 2"/>
    <property type="match status" value="1"/>
</dbReference>
<keyword evidence="6" id="KW-1185">Reference proteome</keyword>
<feature type="DNA-binding region" description="H-T-H motif" evidence="3">
    <location>
        <begin position="42"/>
        <end position="61"/>
    </location>
</feature>
<dbReference type="GO" id="GO:0000976">
    <property type="term" value="F:transcription cis-regulatory region binding"/>
    <property type="evidence" value="ECO:0007669"/>
    <property type="project" value="TreeGrafter"/>
</dbReference>
<dbReference type="RefSeq" id="WP_193952723.1">
    <property type="nucleotide sequence ID" value="NZ_JADEYS010000006.1"/>
</dbReference>
<dbReference type="InterPro" id="IPR009057">
    <property type="entry name" value="Homeodomain-like_sf"/>
</dbReference>
<dbReference type="Proteomes" id="UP000640333">
    <property type="component" value="Unassembled WGS sequence"/>
</dbReference>
<proteinExistence type="predicted"/>
<evidence type="ECO:0000256" key="2">
    <source>
        <dbReference type="ARBA" id="ARBA00023125"/>
    </source>
</evidence>
<dbReference type="Pfam" id="PF00440">
    <property type="entry name" value="TetR_N"/>
    <property type="match status" value="1"/>
</dbReference>
<gene>
    <name evidence="5" type="ORF">IOQ59_07895</name>
</gene>
<evidence type="ECO:0000259" key="4">
    <source>
        <dbReference type="PROSITE" id="PS50977"/>
    </source>
</evidence>
<evidence type="ECO:0000256" key="1">
    <source>
        <dbReference type="ARBA" id="ARBA00022491"/>
    </source>
</evidence>
<protein>
    <submittedName>
        <fullName evidence="5">TetR/AcrR family transcriptional regulator</fullName>
    </submittedName>
</protein>
<dbReference type="PANTHER" id="PTHR30055">
    <property type="entry name" value="HTH-TYPE TRANSCRIPTIONAL REGULATOR RUTR"/>
    <property type="match status" value="1"/>
</dbReference>
<dbReference type="PRINTS" id="PR00455">
    <property type="entry name" value="HTHTETR"/>
</dbReference>
<dbReference type="Pfam" id="PF13977">
    <property type="entry name" value="TetR_C_6"/>
    <property type="match status" value="1"/>
</dbReference>
<dbReference type="InterPro" id="IPR050109">
    <property type="entry name" value="HTH-type_TetR-like_transc_reg"/>
</dbReference>
<dbReference type="InterPro" id="IPR001647">
    <property type="entry name" value="HTH_TetR"/>
</dbReference>
<dbReference type="EMBL" id="JADEYS010000006">
    <property type="protein sequence ID" value="MBE9397178.1"/>
    <property type="molecule type" value="Genomic_DNA"/>
</dbReference>
<accession>A0A8J7FGP2</accession>
<name>A0A8J7FGP2_9GAMM</name>
<feature type="domain" description="HTH tetR-type" evidence="4">
    <location>
        <begin position="19"/>
        <end position="79"/>
    </location>
</feature>
<reference evidence="5" key="1">
    <citation type="submission" date="2020-10" db="EMBL/GenBank/DDBJ databases">
        <title>Bacterium isolated from coastal waters sediment.</title>
        <authorList>
            <person name="Chen R.-J."/>
            <person name="Lu D.-C."/>
            <person name="Zhu K.-L."/>
            <person name="Du Z.-J."/>
        </authorList>
    </citation>
    <scope>NUCLEOTIDE SEQUENCE</scope>
    <source>
        <strain evidence="5">N1Y112</strain>
    </source>
</reference>
<dbReference type="PANTHER" id="PTHR30055:SF226">
    <property type="entry name" value="HTH-TYPE TRANSCRIPTIONAL REGULATOR PKSA"/>
    <property type="match status" value="1"/>
</dbReference>
<dbReference type="SUPFAM" id="SSF46689">
    <property type="entry name" value="Homeodomain-like"/>
    <property type="match status" value="1"/>
</dbReference>
<dbReference type="AlphaFoldDB" id="A0A8J7FGP2"/>